<dbReference type="InterPro" id="IPR016024">
    <property type="entry name" value="ARM-type_fold"/>
</dbReference>
<dbReference type="PANTHER" id="PTHR13366:SF0">
    <property type="entry name" value="HEAT REPEAT-CONTAINING PROTEIN 6"/>
    <property type="match status" value="1"/>
</dbReference>
<evidence type="ECO:0000256" key="1">
    <source>
        <dbReference type="SAM" id="MobiDB-lite"/>
    </source>
</evidence>
<feature type="domain" description="DUF4042" evidence="2">
    <location>
        <begin position="270"/>
        <end position="402"/>
    </location>
</feature>
<evidence type="ECO:0000313" key="3">
    <source>
        <dbReference type="EMBL" id="SJX62110.1"/>
    </source>
</evidence>
<feature type="compositionally biased region" description="Polar residues" evidence="1">
    <location>
        <begin position="503"/>
        <end position="512"/>
    </location>
</feature>
<dbReference type="InterPro" id="IPR052107">
    <property type="entry name" value="HEAT6"/>
</dbReference>
<dbReference type="AlphaFoldDB" id="A0A2N8UBL0"/>
<evidence type="ECO:0000313" key="4">
    <source>
        <dbReference type="Proteomes" id="UP000239563"/>
    </source>
</evidence>
<name>A0A2N8UBL0_9BASI</name>
<feature type="region of interest" description="Disordered" evidence="1">
    <location>
        <begin position="478"/>
        <end position="512"/>
    </location>
</feature>
<dbReference type="InterPro" id="IPR025283">
    <property type="entry name" value="DUF4042"/>
</dbReference>
<reference evidence="3 4" key="1">
    <citation type="submission" date="2017-02" db="EMBL/GenBank/DDBJ databases">
        <authorList>
            <person name="Peterson S.W."/>
        </authorList>
    </citation>
    <scope>NUCLEOTIDE SEQUENCE [LARGE SCALE GENOMIC DNA]</scope>
    <source>
        <strain evidence="3 4">SRS1_H2-8</strain>
    </source>
</reference>
<proteinExistence type="predicted"/>
<feature type="region of interest" description="Disordered" evidence="1">
    <location>
        <begin position="186"/>
        <end position="266"/>
    </location>
</feature>
<organism evidence="3 4">
    <name type="scientific">Sporisorium reilianum f. sp. reilianum</name>
    <dbReference type="NCBI Taxonomy" id="72559"/>
    <lineage>
        <taxon>Eukaryota</taxon>
        <taxon>Fungi</taxon>
        <taxon>Dikarya</taxon>
        <taxon>Basidiomycota</taxon>
        <taxon>Ustilaginomycotina</taxon>
        <taxon>Ustilaginomycetes</taxon>
        <taxon>Ustilaginales</taxon>
        <taxon>Ustilaginaceae</taxon>
        <taxon>Sporisorium</taxon>
    </lineage>
</organism>
<accession>A0A2N8UBL0</accession>
<feature type="compositionally biased region" description="Basic and acidic residues" evidence="1">
    <location>
        <begin position="221"/>
        <end position="246"/>
    </location>
</feature>
<dbReference type="Gene3D" id="1.25.10.10">
    <property type="entry name" value="Leucine-rich Repeat Variant"/>
    <property type="match status" value="1"/>
</dbReference>
<dbReference type="SUPFAM" id="SSF48371">
    <property type="entry name" value="ARM repeat"/>
    <property type="match status" value="1"/>
</dbReference>
<sequence length="904" mass="95939">MGAEDAEALLAKLRESRLSTDERRAALDSLRNSLDSLSPGALPHIATIAINDGPNDVRRIAFQTLSSRIDADLFKDVTDDPARDAVRELIGTIETFLRMTLKLQNARSVSSSSRATTDIGSLPTSALRATAAALKTLHALIRISPKRARSTTLASQDAGNVQSLVSLFDIILPCLSAGLQMARSTPASIPRSSSTLQSSAFSWTDPSRQPRHPVPRNSIRTADHLDSSSAGETDRKSDKSESERSDFSTASSSRSRKDESRQQEATTKLIRQNALHCLVELNAREARTLSTRWSDLLPDQPAMPPMPDRSVQPSSATARFSAACAAPPFSLCTLLTQDPSTSVRLAAMSALASVLSHGALQLSMAQERAQRALSFTSLSSQLAGWIVNVRSYLVVALQRAAAAPRASVKEAGAEVVGYPSSLTLALLQLTRTFVVSTAKAKLVVANASVLAPPVMAFASNSDPQVQAAAKQLLAILTPPPSKPTSAPAVESRTASDAGGGAITTPSQSGTQSDTVQLDLAGLLGDGVDLTPPTCERILATFEAANDPLDKLPTWSIFVKSIADAPTPLLDPSASARLFAVSQRLCAQPGATPDQHCAVLSTVPDVCRALSSHAALEPGRSTCILQYVESRCTDADEAVRAAAVRVLGLLVLPSDTAIDATDEHHGRIASTLGKVLWASHDKPGALHDTSSLVRQRASWAFSNAVEARLRSLLHMDEHEWTAHARYCLEAGRDMEGVAVSACRASGTLLALLTPACVSGQSCRSLARSLLDQLCRVLSTTSKPPKSRWNAASALERALGSEVVLTSVLDGEGLVDRVVELLCSSLDAKVFKVRVSAANALVSLCGSARRLEVLGEQQTGRIRRFALARLAELEQPAASKESTLYLDELKRLLTSLVASLPLSSSS</sequence>
<evidence type="ECO:0000259" key="2">
    <source>
        <dbReference type="Pfam" id="PF13251"/>
    </source>
</evidence>
<dbReference type="InterPro" id="IPR011989">
    <property type="entry name" value="ARM-like"/>
</dbReference>
<dbReference type="Proteomes" id="UP000239563">
    <property type="component" value="Chromosome III"/>
</dbReference>
<dbReference type="Pfam" id="PF13251">
    <property type="entry name" value="DUF4042"/>
    <property type="match status" value="1"/>
</dbReference>
<feature type="compositionally biased region" description="Polar residues" evidence="1">
    <location>
        <begin position="186"/>
        <end position="207"/>
    </location>
</feature>
<protein>
    <recommendedName>
        <fullName evidence="2">DUF4042 domain-containing protein</fullName>
    </recommendedName>
</protein>
<dbReference type="EMBL" id="LT795056">
    <property type="protein sequence ID" value="SJX62110.1"/>
    <property type="molecule type" value="Genomic_DNA"/>
</dbReference>
<dbReference type="PANTHER" id="PTHR13366">
    <property type="entry name" value="MALARIA ANTIGEN-RELATED"/>
    <property type="match status" value="1"/>
</dbReference>
<gene>
    <name evidence="3" type="ORF">SRS1_12959</name>
</gene>